<gene>
    <name evidence="1" type="ORF">RE431_05430</name>
</gene>
<protein>
    <submittedName>
        <fullName evidence="1">YncE family protein</fullName>
    </submittedName>
</protein>
<dbReference type="InterPro" id="IPR051200">
    <property type="entry name" value="Host-pathogen_enzymatic-act"/>
</dbReference>
<comment type="caution">
    <text evidence="1">The sequence shown here is derived from an EMBL/GenBank/DDBJ whole genome shotgun (WGS) entry which is preliminary data.</text>
</comment>
<dbReference type="EMBL" id="JAVJIU010000002">
    <property type="protein sequence ID" value="MDR5590069.1"/>
    <property type="molecule type" value="Genomic_DNA"/>
</dbReference>
<dbReference type="PANTHER" id="PTHR47197:SF3">
    <property type="entry name" value="DIHYDRO-HEME D1 DEHYDROGENASE"/>
    <property type="match status" value="1"/>
</dbReference>
<dbReference type="InterPro" id="IPR011044">
    <property type="entry name" value="Quino_amine_DH_bsu"/>
</dbReference>
<reference evidence="2" key="1">
    <citation type="submission" date="2023-07" db="EMBL/GenBank/DDBJ databases">
        <title>Christiangramia sp. SM2212., a novel bacterium of the family Flavobacteriaceae isolated from the sea sediment.</title>
        <authorList>
            <person name="Wang J."/>
            <person name="Zhang X."/>
        </authorList>
    </citation>
    <scope>NUCLEOTIDE SEQUENCE [LARGE SCALE GENOMIC DNA]</scope>
    <source>
        <strain evidence="2">SM2212</strain>
    </source>
</reference>
<dbReference type="PANTHER" id="PTHR47197">
    <property type="entry name" value="PROTEIN NIRF"/>
    <property type="match status" value="1"/>
</dbReference>
<proteinExistence type="predicted"/>
<accession>A0ABU1ENU2</accession>
<dbReference type="Proteomes" id="UP001257234">
    <property type="component" value="Unassembled WGS sequence"/>
</dbReference>
<dbReference type="Pfam" id="PF16819">
    <property type="entry name" value="DUF5074"/>
    <property type="match status" value="1"/>
</dbReference>
<name>A0ABU1ENU2_9FLAO</name>
<dbReference type="InterPro" id="IPR031815">
    <property type="entry name" value="DUF5074"/>
</dbReference>
<keyword evidence="2" id="KW-1185">Reference proteome</keyword>
<evidence type="ECO:0000313" key="2">
    <source>
        <dbReference type="Proteomes" id="UP001257234"/>
    </source>
</evidence>
<evidence type="ECO:0000313" key="1">
    <source>
        <dbReference type="EMBL" id="MDR5590069.1"/>
    </source>
</evidence>
<dbReference type="InterPro" id="IPR015943">
    <property type="entry name" value="WD40/YVTN_repeat-like_dom_sf"/>
</dbReference>
<sequence length="355" mass="38739">MNYKHILFLFITVLFLNSCSDETDCCPMPEPEADFASGIFVLNEGNFGSANSSVSFINEESGEKQVQIFKNKNGFDLGDTAQSIELHENLAIIVVNVSNKLEIVDRYTFESLGTIETNLLNPRYAEVVGKNLYVTNWGNGVDSADDFVSVFDLTDYSFIQSIPVAEGPEKLITANNKIYVAHKGGYSFNNQISVLDAASNSVTAELEVGFLPNSMLVSGSDLWVLYSGKPSYAETETAGGLSRIDISSDKVMESMSFSENSVHPENLSTNGSDVFFTIGKSLYKYSIGGELPVSAEFSFEEAAVLYGFAMNNEKIYVASPNADFTGDGNLYIYGLDGSLLDQYSTGINPNGVYFN</sequence>
<dbReference type="RefSeq" id="WP_309560952.1">
    <property type="nucleotide sequence ID" value="NZ_JAVJIU010000002.1"/>
</dbReference>
<dbReference type="Gene3D" id="2.130.10.10">
    <property type="entry name" value="YVTN repeat-like/Quinoprotein amine dehydrogenase"/>
    <property type="match status" value="1"/>
</dbReference>
<dbReference type="SUPFAM" id="SSF50969">
    <property type="entry name" value="YVTN repeat-like/Quinoprotein amine dehydrogenase"/>
    <property type="match status" value="1"/>
</dbReference>
<organism evidence="1 2">
    <name type="scientific">Christiangramia sediminicola</name>
    <dbReference type="NCBI Taxonomy" id="3073267"/>
    <lineage>
        <taxon>Bacteria</taxon>
        <taxon>Pseudomonadati</taxon>
        <taxon>Bacteroidota</taxon>
        <taxon>Flavobacteriia</taxon>
        <taxon>Flavobacteriales</taxon>
        <taxon>Flavobacteriaceae</taxon>
        <taxon>Christiangramia</taxon>
    </lineage>
</organism>